<dbReference type="AlphaFoldDB" id="A0A923MPB4"/>
<organism evidence="2 3">
    <name type="scientific">Ramlibacter cellulosilyticus</name>
    <dbReference type="NCBI Taxonomy" id="2764187"/>
    <lineage>
        <taxon>Bacteria</taxon>
        <taxon>Pseudomonadati</taxon>
        <taxon>Pseudomonadota</taxon>
        <taxon>Betaproteobacteria</taxon>
        <taxon>Burkholderiales</taxon>
        <taxon>Comamonadaceae</taxon>
        <taxon>Ramlibacter</taxon>
    </lineage>
</organism>
<dbReference type="RefSeq" id="WP_187074137.1">
    <property type="nucleotide sequence ID" value="NZ_JACORT010000001.1"/>
</dbReference>
<accession>A0A923MPB4</accession>
<keyword evidence="3" id="KW-1185">Reference proteome</keyword>
<comment type="caution">
    <text evidence="2">The sequence shown here is derived from an EMBL/GenBank/DDBJ whole genome shotgun (WGS) entry which is preliminary data.</text>
</comment>
<name>A0A923MPB4_9BURK</name>
<gene>
    <name evidence="2" type="ORF">H8N03_00360</name>
</gene>
<proteinExistence type="predicted"/>
<feature type="chain" id="PRO_5037273531" evidence="1">
    <location>
        <begin position="19"/>
        <end position="119"/>
    </location>
</feature>
<evidence type="ECO:0000313" key="2">
    <source>
        <dbReference type="EMBL" id="MBC5781372.1"/>
    </source>
</evidence>
<dbReference type="EMBL" id="JACORT010000001">
    <property type="protein sequence ID" value="MBC5781372.1"/>
    <property type="molecule type" value="Genomic_DNA"/>
</dbReference>
<keyword evidence="1" id="KW-0732">Signal</keyword>
<evidence type="ECO:0000313" key="3">
    <source>
        <dbReference type="Proteomes" id="UP000608513"/>
    </source>
</evidence>
<evidence type="ECO:0000256" key="1">
    <source>
        <dbReference type="SAM" id="SignalP"/>
    </source>
</evidence>
<dbReference type="Proteomes" id="UP000608513">
    <property type="component" value="Unassembled WGS sequence"/>
</dbReference>
<feature type="signal peptide" evidence="1">
    <location>
        <begin position="1"/>
        <end position="18"/>
    </location>
</feature>
<reference evidence="2" key="1">
    <citation type="submission" date="2020-08" db="EMBL/GenBank/DDBJ databases">
        <title>Ramlibacter sp. USB13 16S ribosomal RNA gene genome sequencing and assembly.</title>
        <authorList>
            <person name="Kang M."/>
        </authorList>
    </citation>
    <scope>NUCLEOTIDE SEQUENCE</scope>
    <source>
        <strain evidence="2">USB13</strain>
    </source>
</reference>
<sequence length="119" mass="13048">MRHLALLLPLLAAAPAIAQQPFPPDATVPPAAAVQQHLTDRNFEAKVANGNVWRLDYKSNGYFYITVGAYTDSGKWKTEDGRLCHAPQKSNGGCNDVRLSGGTLFMQRDNGEVIRLVPR</sequence>
<protein>
    <submittedName>
        <fullName evidence="2">Uncharacterized protein</fullName>
    </submittedName>
</protein>